<proteinExistence type="predicted"/>
<comment type="caution">
    <text evidence="1">The sequence shown here is derived from an EMBL/GenBank/DDBJ whole genome shotgun (WGS) entry which is preliminary data.</text>
</comment>
<evidence type="ECO:0000313" key="1">
    <source>
        <dbReference type="EMBL" id="MEN9061040.1"/>
    </source>
</evidence>
<dbReference type="Gene3D" id="2.30.30.40">
    <property type="entry name" value="SH3 Domains"/>
    <property type="match status" value="1"/>
</dbReference>
<dbReference type="RefSeq" id="WP_347166153.1">
    <property type="nucleotide sequence ID" value="NZ_JBDNCH010000002.1"/>
</dbReference>
<reference evidence="1 2" key="1">
    <citation type="submission" date="2024-05" db="EMBL/GenBank/DDBJ databases">
        <title>Genome sequence of Ponticoccus litoralis KCCM 90028.</title>
        <authorList>
            <person name="Kim J.M."/>
            <person name="Lee J.K."/>
            <person name="Choi B.J."/>
            <person name="Bayburt H."/>
            <person name="Baek J.H."/>
            <person name="Jeon C.O."/>
        </authorList>
    </citation>
    <scope>NUCLEOTIDE SEQUENCE [LARGE SCALE GENOMIC DNA]</scope>
    <source>
        <strain evidence="1 2">KCCM 90028</strain>
    </source>
</reference>
<evidence type="ECO:0000313" key="2">
    <source>
        <dbReference type="Proteomes" id="UP001428774"/>
    </source>
</evidence>
<dbReference type="EMBL" id="JBDNCH010000002">
    <property type="protein sequence ID" value="MEN9061040.1"/>
    <property type="molecule type" value="Genomic_DNA"/>
</dbReference>
<organism evidence="1 2">
    <name type="scientific">Ponticoccus litoralis</name>
    <dbReference type="NCBI Taxonomy" id="422297"/>
    <lineage>
        <taxon>Bacteria</taxon>
        <taxon>Pseudomonadati</taxon>
        <taxon>Pseudomonadota</taxon>
        <taxon>Alphaproteobacteria</taxon>
        <taxon>Rhodobacterales</taxon>
        <taxon>Roseobacteraceae</taxon>
        <taxon>Ponticoccus</taxon>
    </lineage>
</organism>
<dbReference type="AlphaFoldDB" id="A0AAW9SHX9"/>
<keyword evidence="2" id="KW-1185">Reference proteome</keyword>
<name>A0AAW9SHX9_9RHOB</name>
<dbReference type="Proteomes" id="UP001428774">
    <property type="component" value="Unassembled WGS sequence"/>
</dbReference>
<protein>
    <submittedName>
        <fullName evidence="1">Peptide-binding protein</fullName>
    </submittedName>
</protein>
<gene>
    <name evidence="1" type="ORF">ABFB10_08290</name>
</gene>
<accession>A0AAW9SHX9</accession>
<sequence>MFSRIAFFTLLAGAAAAQDYPRLHDVSGVASDDTLNLREAPSAKAPVVGELAHDARAIEVMRVENGWGLVNIEERAGWASIRYLAPRADGDLPNAQALTCFGTEPFWSLHIRPGQTAQYRSPEVMDGETYGVGPLQRLWSPTLKYTLRGEGGEGSLDAMIMPAYCDDGMSDREYGFDVTLFLSREDRVYSGCCTLDE</sequence>